<dbReference type="OrthoDB" id="9807959at2"/>
<name>A0A371B4F5_9BRAD</name>
<dbReference type="InterPro" id="IPR035069">
    <property type="entry name" value="TTHA1013/TTHA0281-like"/>
</dbReference>
<gene>
    <name evidence="1" type="ORF">DXH78_14840</name>
</gene>
<keyword evidence="2" id="KW-1185">Reference proteome</keyword>
<dbReference type="AlphaFoldDB" id="A0A371B4F5"/>
<comment type="caution">
    <text evidence="1">The sequence shown here is derived from an EMBL/GenBank/DDBJ whole genome shotgun (WGS) entry which is preliminary data.</text>
</comment>
<evidence type="ECO:0000313" key="2">
    <source>
        <dbReference type="Proteomes" id="UP000263993"/>
    </source>
</evidence>
<accession>A0A371B4F5</accession>
<protein>
    <submittedName>
        <fullName evidence="1">Type II toxin-antitoxin system HicB family antitoxin</fullName>
    </submittedName>
</protein>
<dbReference type="EMBL" id="QRGO01000002">
    <property type="protein sequence ID" value="RDV02387.1"/>
    <property type="molecule type" value="Genomic_DNA"/>
</dbReference>
<dbReference type="Proteomes" id="UP000263993">
    <property type="component" value="Unassembled WGS sequence"/>
</dbReference>
<evidence type="ECO:0000313" key="1">
    <source>
        <dbReference type="EMBL" id="RDV02387.1"/>
    </source>
</evidence>
<proteinExistence type="predicted"/>
<sequence>MKNYAIVVSWSDEDQVWIAEAPDLEPCSAHGDTREGAVAELSVTMQAWLDVAREKGLPILEPRYRPGTVAAE</sequence>
<organism evidence="1 2">
    <name type="scientific">Undibacter mobilis</name>
    <dbReference type="NCBI Taxonomy" id="2292256"/>
    <lineage>
        <taxon>Bacteria</taxon>
        <taxon>Pseudomonadati</taxon>
        <taxon>Pseudomonadota</taxon>
        <taxon>Alphaproteobacteria</taxon>
        <taxon>Hyphomicrobiales</taxon>
        <taxon>Nitrobacteraceae</taxon>
        <taxon>Undibacter</taxon>
    </lineage>
</organism>
<dbReference type="Gene3D" id="3.30.160.250">
    <property type="match status" value="1"/>
</dbReference>
<dbReference type="SUPFAM" id="SSF143100">
    <property type="entry name" value="TTHA1013/TTHA0281-like"/>
    <property type="match status" value="1"/>
</dbReference>
<reference evidence="2" key="1">
    <citation type="submission" date="2018-08" db="EMBL/GenBank/DDBJ databases">
        <authorList>
            <person name="Kim S.-J."/>
            <person name="Jung G.-Y."/>
        </authorList>
    </citation>
    <scope>NUCLEOTIDE SEQUENCE [LARGE SCALE GENOMIC DNA]</scope>
    <source>
        <strain evidence="2">GY_H</strain>
    </source>
</reference>